<dbReference type="AlphaFoldDB" id="A0A7J6XFC7"/>
<reference evidence="1 2" key="1">
    <citation type="submission" date="2020-06" db="EMBL/GenBank/DDBJ databases">
        <title>Transcriptomic and genomic resources for Thalictrum thalictroides and T. hernandezii: Facilitating candidate gene discovery in an emerging model plant lineage.</title>
        <authorList>
            <person name="Arias T."/>
            <person name="Riano-Pachon D.M."/>
            <person name="Di Stilio V.S."/>
        </authorList>
    </citation>
    <scope>NUCLEOTIDE SEQUENCE [LARGE SCALE GENOMIC DNA]</scope>
    <source>
        <strain evidence="2">cv. WT478/WT964</strain>
        <tissue evidence="1">Leaves</tissue>
    </source>
</reference>
<accession>A0A7J6XFC7</accession>
<sequence>MWMEEHIFIRRRLAIQQRVALFPQFPPESPSPAAPLFLQDPCVFDATSICAVGDGSTDDTDAFTSAWREACAVVSAVLLAPV</sequence>
<dbReference type="SUPFAM" id="SSF51126">
    <property type="entry name" value="Pectin lyase-like"/>
    <property type="match status" value="1"/>
</dbReference>
<protein>
    <submittedName>
        <fullName evidence="1">Uncharacterized protein</fullName>
    </submittedName>
</protein>
<dbReference type="Gene3D" id="2.160.20.10">
    <property type="entry name" value="Single-stranded right-handed beta-helix, Pectin lyase-like"/>
    <property type="match status" value="1"/>
</dbReference>
<dbReference type="InterPro" id="IPR011050">
    <property type="entry name" value="Pectin_lyase_fold/virulence"/>
</dbReference>
<dbReference type="OrthoDB" id="187139at2759"/>
<comment type="caution">
    <text evidence="1">The sequence shown here is derived from an EMBL/GenBank/DDBJ whole genome shotgun (WGS) entry which is preliminary data.</text>
</comment>
<dbReference type="InterPro" id="IPR012334">
    <property type="entry name" value="Pectin_lyas_fold"/>
</dbReference>
<dbReference type="Proteomes" id="UP000554482">
    <property type="component" value="Unassembled WGS sequence"/>
</dbReference>
<dbReference type="EMBL" id="JABWDY010001017">
    <property type="protein sequence ID" value="KAF5207747.1"/>
    <property type="molecule type" value="Genomic_DNA"/>
</dbReference>
<name>A0A7J6XFC7_THATH</name>
<keyword evidence="2" id="KW-1185">Reference proteome</keyword>
<evidence type="ECO:0000313" key="1">
    <source>
        <dbReference type="EMBL" id="KAF5207747.1"/>
    </source>
</evidence>
<organism evidence="1 2">
    <name type="scientific">Thalictrum thalictroides</name>
    <name type="common">Rue-anemone</name>
    <name type="synonym">Anemone thalictroides</name>
    <dbReference type="NCBI Taxonomy" id="46969"/>
    <lineage>
        <taxon>Eukaryota</taxon>
        <taxon>Viridiplantae</taxon>
        <taxon>Streptophyta</taxon>
        <taxon>Embryophyta</taxon>
        <taxon>Tracheophyta</taxon>
        <taxon>Spermatophyta</taxon>
        <taxon>Magnoliopsida</taxon>
        <taxon>Ranunculales</taxon>
        <taxon>Ranunculaceae</taxon>
        <taxon>Thalictroideae</taxon>
        <taxon>Thalictrum</taxon>
    </lineage>
</organism>
<evidence type="ECO:0000313" key="2">
    <source>
        <dbReference type="Proteomes" id="UP000554482"/>
    </source>
</evidence>
<gene>
    <name evidence="1" type="ORF">FRX31_002667</name>
</gene>
<proteinExistence type="predicted"/>